<keyword evidence="3" id="KW-1003">Cell membrane</keyword>
<dbReference type="EMBL" id="CDMY01000285">
    <property type="protein sequence ID" value="CEL99636.1"/>
    <property type="molecule type" value="Genomic_DNA"/>
</dbReference>
<evidence type="ECO:0000256" key="8">
    <source>
        <dbReference type="ARBA" id="ARBA00022837"/>
    </source>
</evidence>
<keyword evidence="7" id="KW-0378">Hydrolase</keyword>
<evidence type="ECO:0000259" key="16">
    <source>
        <dbReference type="Pfam" id="PF01764"/>
    </source>
</evidence>
<evidence type="ECO:0000256" key="6">
    <source>
        <dbReference type="ARBA" id="ARBA00022723"/>
    </source>
</evidence>
<dbReference type="GO" id="GO:0005886">
    <property type="term" value="C:plasma membrane"/>
    <property type="evidence" value="ECO:0007669"/>
    <property type="project" value="UniProtKB-SubCell"/>
</dbReference>
<feature type="compositionally biased region" description="Polar residues" evidence="15">
    <location>
        <begin position="579"/>
        <end position="591"/>
    </location>
</feature>
<feature type="compositionally biased region" description="Low complexity" evidence="15">
    <location>
        <begin position="547"/>
        <end position="568"/>
    </location>
</feature>
<keyword evidence="10" id="KW-1133">Transmembrane helix</keyword>
<keyword evidence="5" id="KW-0812">Transmembrane</keyword>
<sequence length="760" mass="82606">MQRQGSVIGSDRLLCPPQGMPRPRSEPNLQAAAAAADEIDYYLADLFSEAGDSDWLDDDRETRSEPDNEAPSGSTQDSRVYMFGLYCVTAAKAGVKLADYVSGTAHGVAVDLNEGTKSVLNSGVQTLEDAVHAVGANFRHWDPETWAAARDSVKSSSQCVQNVVSSIGRGINQLIHMSRRTTKEINRAAQNSLDMLDTGIAGALREAGYNITRMRKGGLFDVAHYVLDLAMPFSEVSPLELGRALVAFGTLQELAQAPYPRTGGTFIDCDLPENTQDINRLDRSIRMCMAAYPPPAMQICGLPIQAFSQLEFFEKLTGLSRDAILTDLPERTIEFLEDTHAASDAAEVKQASEGGETFHHSSSAPSVMKQYQKDGEGDVPLTAWVTSTFRPIYYTTLDHDRQEIGLTFRGTLSVADCLTDLCCQIEEGAHSGMVTSAQWFDEHLRDKYRRLADMYPTYNMVLQGHSLGGGVASLLALKWISDPLLGPKIHCVAFNPPCIVTLELAAASKDYITSIVHARDMVSRASIGSISNMQRVLLHLAGRRHTNTSTDNDNGTQQQQQQTTIINGAPPHVGDSRTEQASSGAKTTGAGQHQEPEPSASASAPPPKLADEPIMNPDKQKDAFASSAAAVCESDPMSEWTTDKVLKLVSQAKKHLSPATHPHTRQFWETQLRMALTALRTLYDDRSSVLCPAGRTILMLPSQHLARAGLPTPESGLTKGGYCAMEMGPEVLDLASEIIFHRGAFPDHNLVAVAKAFAFF</sequence>
<evidence type="ECO:0000313" key="17">
    <source>
        <dbReference type="EMBL" id="CEL99636.1"/>
    </source>
</evidence>
<evidence type="ECO:0000256" key="12">
    <source>
        <dbReference type="ARBA" id="ARBA00023136"/>
    </source>
</evidence>
<evidence type="ECO:0000256" key="9">
    <source>
        <dbReference type="ARBA" id="ARBA00022963"/>
    </source>
</evidence>
<keyword evidence="8" id="KW-0106">Calcium</keyword>
<comment type="catalytic activity">
    <reaction evidence="13">
        <text>a 1,2-diacyl-sn-glycerol + H2O = a 2-acylglycerol + a fatty acid + H(+)</text>
        <dbReference type="Rhea" id="RHEA:33275"/>
        <dbReference type="ChEBI" id="CHEBI:15377"/>
        <dbReference type="ChEBI" id="CHEBI:15378"/>
        <dbReference type="ChEBI" id="CHEBI:17389"/>
        <dbReference type="ChEBI" id="CHEBI:17815"/>
        <dbReference type="ChEBI" id="CHEBI:28868"/>
        <dbReference type="EC" id="3.1.1.116"/>
    </reaction>
    <physiologicalReaction direction="left-to-right" evidence="13">
        <dbReference type="Rhea" id="RHEA:33276"/>
    </physiologicalReaction>
</comment>
<dbReference type="OrthoDB" id="2802at2759"/>
<evidence type="ECO:0000256" key="2">
    <source>
        <dbReference type="ARBA" id="ARBA00004651"/>
    </source>
</evidence>
<dbReference type="InParanoid" id="A0A0G4EQA7"/>
<feature type="region of interest" description="Disordered" evidence="15">
    <location>
        <begin position="1"/>
        <end position="31"/>
    </location>
</feature>
<dbReference type="Proteomes" id="UP000041254">
    <property type="component" value="Unassembled WGS sequence"/>
</dbReference>
<keyword evidence="4" id="KW-0597">Phosphoprotein</keyword>
<evidence type="ECO:0000256" key="11">
    <source>
        <dbReference type="ARBA" id="ARBA00023098"/>
    </source>
</evidence>
<evidence type="ECO:0000256" key="14">
    <source>
        <dbReference type="ARBA" id="ARBA00026104"/>
    </source>
</evidence>
<dbReference type="InterPro" id="IPR002921">
    <property type="entry name" value="Fungal_lipase-type"/>
</dbReference>
<comment type="subcellular location">
    <subcellularLocation>
        <location evidence="2">Cell membrane</location>
        <topology evidence="2">Multi-pass membrane protein</topology>
    </subcellularLocation>
</comment>
<organism evidence="17 18">
    <name type="scientific">Vitrella brassicaformis (strain CCMP3155)</name>
    <dbReference type="NCBI Taxonomy" id="1169540"/>
    <lineage>
        <taxon>Eukaryota</taxon>
        <taxon>Sar</taxon>
        <taxon>Alveolata</taxon>
        <taxon>Colpodellida</taxon>
        <taxon>Vitrellaceae</taxon>
        <taxon>Vitrella</taxon>
    </lineage>
</organism>
<name>A0A0G4EQA7_VITBC</name>
<dbReference type="SUPFAM" id="SSF53474">
    <property type="entry name" value="alpha/beta-Hydrolases"/>
    <property type="match status" value="1"/>
</dbReference>
<dbReference type="PhylomeDB" id="A0A0G4EQA7"/>
<dbReference type="EC" id="3.1.1.116" evidence="14"/>
<reference evidence="17 18" key="1">
    <citation type="submission" date="2014-11" db="EMBL/GenBank/DDBJ databases">
        <authorList>
            <person name="Zhu J."/>
            <person name="Qi W."/>
            <person name="Song R."/>
        </authorList>
    </citation>
    <scope>NUCLEOTIDE SEQUENCE [LARGE SCALE GENOMIC DNA]</scope>
</reference>
<keyword evidence="18" id="KW-1185">Reference proteome</keyword>
<evidence type="ECO:0000256" key="10">
    <source>
        <dbReference type="ARBA" id="ARBA00022989"/>
    </source>
</evidence>
<evidence type="ECO:0000256" key="3">
    <source>
        <dbReference type="ARBA" id="ARBA00022475"/>
    </source>
</evidence>
<protein>
    <recommendedName>
        <fullName evidence="14">sn-1-specific diacylglycerol lipase</fullName>
        <ecNumber evidence="14">3.1.1.116</ecNumber>
    </recommendedName>
</protein>
<dbReference type="InterPro" id="IPR052214">
    <property type="entry name" value="DAG_Lipase-Related"/>
</dbReference>
<dbReference type="GO" id="GO:0019369">
    <property type="term" value="P:arachidonate metabolic process"/>
    <property type="evidence" value="ECO:0007669"/>
    <property type="project" value="TreeGrafter"/>
</dbReference>
<keyword evidence="12" id="KW-0472">Membrane</keyword>
<evidence type="ECO:0000313" key="18">
    <source>
        <dbReference type="Proteomes" id="UP000041254"/>
    </source>
</evidence>
<dbReference type="Pfam" id="PF01764">
    <property type="entry name" value="Lipase_3"/>
    <property type="match status" value="1"/>
</dbReference>
<feature type="domain" description="Fungal lipase-type" evidence="16">
    <location>
        <begin position="407"/>
        <end position="526"/>
    </location>
</feature>
<dbReference type="AlphaFoldDB" id="A0A0G4EQA7"/>
<evidence type="ECO:0000256" key="13">
    <source>
        <dbReference type="ARBA" id="ARBA00024531"/>
    </source>
</evidence>
<dbReference type="GO" id="GO:0046872">
    <property type="term" value="F:metal ion binding"/>
    <property type="evidence" value="ECO:0007669"/>
    <property type="project" value="UniProtKB-KW"/>
</dbReference>
<dbReference type="CDD" id="cd00519">
    <property type="entry name" value="Lipase_3"/>
    <property type="match status" value="1"/>
</dbReference>
<dbReference type="GO" id="GO:0046340">
    <property type="term" value="P:diacylglycerol catabolic process"/>
    <property type="evidence" value="ECO:0007669"/>
    <property type="project" value="TreeGrafter"/>
</dbReference>
<evidence type="ECO:0000256" key="4">
    <source>
        <dbReference type="ARBA" id="ARBA00022553"/>
    </source>
</evidence>
<dbReference type="GO" id="GO:0016298">
    <property type="term" value="F:lipase activity"/>
    <property type="evidence" value="ECO:0007669"/>
    <property type="project" value="TreeGrafter"/>
</dbReference>
<evidence type="ECO:0000256" key="5">
    <source>
        <dbReference type="ARBA" id="ARBA00022692"/>
    </source>
</evidence>
<accession>A0A0G4EQA7</accession>
<feature type="region of interest" description="Disordered" evidence="15">
    <location>
        <begin position="53"/>
        <end position="76"/>
    </location>
</feature>
<dbReference type="STRING" id="1169540.A0A0G4EQA7"/>
<gene>
    <name evidence="17" type="ORF">Vbra_20688</name>
</gene>
<evidence type="ECO:0000256" key="1">
    <source>
        <dbReference type="ARBA" id="ARBA00001913"/>
    </source>
</evidence>
<comment type="cofactor">
    <cofactor evidence="1">
        <name>Ca(2+)</name>
        <dbReference type="ChEBI" id="CHEBI:29108"/>
    </cofactor>
</comment>
<dbReference type="VEuPathDB" id="CryptoDB:Vbra_20688"/>
<dbReference type="PANTHER" id="PTHR45792">
    <property type="entry name" value="DIACYLGLYCEROL LIPASE HOMOLOG-RELATED"/>
    <property type="match status" value="1"/>
</dbReference>
<keyword evidence="6" id="KW-0479">Metal-binding</keyword>
<evidence type="ECO:0000256" key="15">
    <source>
        <dbReference type="SAM" id="MobiDB-lite"/>
    </source>
</evidence>
<dbReference type="InterPro" id="IPR029058">
    <property type="entry name" value="AB_hydrolase_fold"/>
</dbReference>
<keyword evidence="9" id="KW-0442">Lipid degradation</keyword>
<dbReference type="PANTHER" id="PTHR45792:SF8">
    <property type="entry name" value="DIACYLGLYCEROL LIPASE-ALPHA"/>
    <property type="match status" value="1"/>
</dbReference>
<evidence type="ECO:0000256" key="7">
    <source>
        <dbReference type="ARBA" id="ARBA00022801"/>
    </source>
</evidence>
<proteinExistence type="predicted"/>
<keyword evidence="11" id="KW-0443">Lipid metabolism</keyword>
<dbReference type="Gene3D" id="3.40.50.1820">
    <property type="entry name" value="alpha/beta hydrolase"/>
    <property type="match status" value="1"/>
</dbReference>
<feature type="region of interest" description="Disordered" evidence="15">
    <location>
        <begin position="545"/>
        <end position="618"/>
    </location>
</feature>